<evidence type="ECO:0000313" key="2">
    <source>
        <dbReference type="Proteomes" id="UP001519504"/>
    </source>
</evidence>
<dbReference type="EMBL" id="JAAMFK010000002">
    <property type="protein sequence ID" value="MBS9338368.1"/>
    <property type="molecule type" value="Genomic_DNA"/>
</dbReference>
<dbReference type="RefSeq" id="WP_213808653.1">
    <property type="nucleotide sequence ID" value="NZ_JAAMFK010000002.1"/>
</dbReference>
<protein>
    <submittedName>
        <fullName evidence="1">Uncharacterized protein</fullName>
    </submittedName>
</protein>
<reference evidence="1 2" key="1">
    <citation type="submission" date="2020-02" db="EMBL/GenBank/DDBJ databases">
        <title>Fructobacillus sp. isolated from paper mulberry of Taiwan.</title>
        <authorList>
            <person name="Lin S.-T."/>
        </authorList>
    </citation>
    <scope>NUCLEOTIDE SEQUENCE [LARGE SCALE GENOMIC DNA]</scope>
    <source>
        <strain evidence="1 2">M2-14</strain>
    </source>
</reference>
<accession>A0ABS5QYU0</accession>
<organism evidence="1 2">
    <name type="scientific">Fructobacillus broussonetiae</name>
    <dbReference type="NCBI Taxonomy" id="2713173"/>
    <lineage>
        <taxon>Bacteria</taxon>
        <taxon>Bacillati</taxon>
        <taxon>Bacillota</taxon>
        <taxon>Bacilli</taxon>
        <taxon>Lactobacillales</taxon>
        <taxon>Lactobacillaceae</taxon>
        <taxon>Fructobacillus</taxon>
    </lineage>
</organism>
<keyword evidence="2" id="KW-1185">Reference proteome</keyword>
<name>A0ABS5QYU0_9LACO</name>
<evidence type="ECO:0000313" key="1">
    <source>
        <dbReference type="EMBL" id="MBS9338368.1"/>
    </source>
</evidence>
<dbReference type="Proteomes" id="UP001519504">
    <property type="component" value="Unassembled WGS sequence"/>
</dbReference>
<proteinExistence type="predicted"/>
<sequence length="48" mass="5334">MTVYNAVLQGWFGPEPDIALEVNPAHHRDLLEAQGLVNRDGLNFNGED</sequence>
<gene>
    <name evidence="1" type="ORF">G6R29_01795</name>
</gene>
<comment type="caution">
    <text evidence="1">The sequence shown here is derived from an EMBL/GenBank/DDBJ whole genome shotgun (WGS) entry which is preliminary data.</text>
</comment>